<dbReference type="PROSITE" id="PS50928">
    <property type="entry name" value="ABC_TM1"/>
    <property type="match status" value="1"/>
</dbReference>
<proteinExistence type="inferred from homology"/>
<dbReference type="SUPFAM" id="SSF161098">
    <property type="entry name" value="MetI-like"/>
    <property type="match status" value="1"/>
</dbReference>
<feature type="transmembrane region" description="Helical" evidence="9">
    <location>
        <begin position="135"/>
        <end position="154"/>
    </location>
</feature>
<dbReference type="CDD" id="cd06261">
    <property type="entry name" value="TM_PBP2"/>
    <property type="match status" value="1"/>
</dbReference>
<evidence type="ECO:0000256" key="6">
    <source>
        <dbReference type="ARBA" id="ARBA00022970"/>
    </source>
</evidence>
<evidence type="ECO:0000256" key="8">
    <source>
        <dbReference type="ARBA" id="ARBA00023136"/>
    </source>
</evidence>
<feature type="domain" description="ABC transmembrane type-1" evidence="10">
    <location>
        <begin position="19"/>
        <end position="207"/>
    </location>
</feature>
<dbReference type="Gene3D" id="1.10.3720.10">
    <property type="entry name" value="MetI-like"/>
    <property type="match status" value="1"/>
</dbReference>
<keyword evidence="6" id="KW-0029">Amino-acid transport</keyword>
<dbReference type="PANTHER" id="PTHR30614">
    <property type="entry name" value="MEMBRANE COMPONENT OF AMINO ACID ABC TRANSPORTER"/>
    <property type="match status" value="1"/>
</dbReference>
<evidence type="ECO:0000256" key="1">
    <source>
        <dbReference type="ARBA" id="ARBA00004429"/>
    </source>
</evidence>
<dbReference type="GO" id="GO:0022857">
    <property type="term" value="F:transmembrane transporter activity"/>
    <property type="evidence" value="ECO:0007669"/>
    <property type="project" value="InterPro"/>
</dbReference>
<comment type="caution">
    <text evidence="11">The sequence shown here is derived from an EMBL/GenBank/DDBJ whole genome shotgun (WGS) entry which is preliminary data.</text>
</comment>
<dbReference type="NCBIfam" id="TIGR03004">
    <property type="entry name" value="ectoine_ehuC"/>
    <property type="match status" value="1"/>
</dbReference>
<keyword evidence="8 9" id="KW-0472">Membrane</keyword>
<dbReference type="GO" id="GO:0006865">
    <property type="term" value="P:amino acid transport"/>
    <property type="evidence" value="ECO:0007669"/>
    <property type="project" value="UniProtKB-KW"/>
</dbReference>
<evidence type="ECO:0000256" key="3">
    <source>
        <dbReference type="ARBA" id="ARBA00022448"/>
    </source>
</evidence>
<evidence type="ECO:0000256" key="4">
    <source>
        <dbReference type="ARBA" id="ARBA00022475"/>
    </source>
</evidence>
<dbReference type="RefSeq" id="WP_123170078.1">
    <property type="nucleotide sequence ID" value="NZ_QKOD01000015.1"/>
</dbReference>
<evidence type="ECO:0000313" key="11">
    <source>
        <dbReference type="EMBL" id="RNJ41791.1"/>
    </source>
</evidence>
<keyword evidence="7 9" id="KW-1133">Transmembrane helix</keyword>
<dbReference type="InterPro" id="IPR010065">
    <property type="entry name" value="AA_ABC_transptr_permease_3TM"/>
</dbReference>
<keyword evidence="3 9" id="KW-0813">Transport</keyword>
<dbReference type="Proteomes" id="UP000275436">
    <property type="component" value="Unassembled WGS sequence"/>
</dbReference>
<dbReference type="NCBIfam" id="TIGR01726">
    <property type="entry name" value="HEQRo_perm_3TM"/>
    <property type="match status" value="1"/>
</dbReference>
<dbReference type="EMBL" id="QKOD01000015">
    <property type="protein sequence ID" value="RNJ41791.1"/>
    <property type="molecule type" value="Genomic_DNA"/>
</dbReference>
<evidence type="ECO:0000256" key="7">
    <source>
        <dbReference type="ARBA" id="ARBA00022989"/>
    </source>
</evidence>
<accession>A0A3M9X1V4</accession>
<dbReference type="InterPro" id="IPR043429">
    <property type="entry name" value="ArtM/GltK/GlnP/TcyL/YhdX-like"/>
</dbReference>
<evidence type="ECO:0000256" key="2">
    <source>
        <dbReference type="ARBA" id="ARBA00010072"/>
    </source>
</evidence>
<evidence type="ECO:0000256" key="9">
    <source>
        <dbReference type="RuleBase" id="RU363032"/>
    </source>
</evidence>
<evidence type="ECO:0000256" key="5">
    <source>
        <dbReference type="ARBA" id="ARBA00022692"/>
    </source>
</evidence>
<dbReference type="InterPro" id="IPR014342">
    <property type="entry name" value="Ectoine_EhuC"/>
</dbReference>
<dbReference type="AlphaFoldDB" id="A0A3M9X1V4"/>
<evidence type="ECO:0000313" key="12">
    <source>
        <dbReference type="Proteomes" id="UP000275436"/>
    </source>
</evidence>
<comment type="similarity">
    <text evidence="2">Belongs to the binding-protein-dependent transport system permease family. HisMQ subfamily.</text>
</comment>
<evidence type="ECO:0000259" key="10">
    <source>
        <dbReference type="PROSITE" id="PS50928"/>
    </source>
</evidence>
<feature type="transmembrane region" description="Helical" evidence="9">
    <location>
        <begin position="67"/>
        <end position="85"/>
    </location>
</feature>
<protein>
    <submittedName>
        <fullName evidence="11">Ectoine/hydroxyectoine ABC transporter permease subunit EhuC</fullName>
    </submittedName>
</protein>
<dbReference type="InterPro" id="IPR035906">
    <property type="entry name" value="MetI-like_sf"/>
</dbReference>
<keyword evidence="5 9" id="KW-0812">Transmembrane</keyword>
<feature type="transmembrane region" description="Helical" evidence="9">
    <location>
        <begin position="188"/>
        <end position="210"/>
    </location>
</feature>
<reference evidence="11 12" key="1">
    <citation type="journal article" date="2018" name="Mol. Plant Microbe Interact.">
        <title>Taxonomically Different Co-Microsymbionts of a Relict Legume, Oxytropis popoviana, Have Complementary Sets of Symbiotic Genes and Together Increase the Efficiency of Plant Nodulation.</title>
        <authorList>
            <person name="Safronova V."/>
            <person name="Belimov A."/>
            <person name="Sazanova A."/>
            <person name="Chirak E."/>
            <person name="Verkhozina A."/>
            <person name="Kuznetsova I."/>
            <person name="Andronov E."/>
            <person name="Puhalsky J."/>
            <person name="Tikhonovich I."/>
        </authorList>
    </citation>
    <scope>NUCLEOTIDE SEQUENCE [LARGE SCALE GENOMIC DNA]</scope>
    <source>
        <strain evidence="11 12">Opo-235</strain>
    </source>
</reference>
<keyword evidence="4" id="KW-1003">Cell membrane</keyword>
<dbReference type="InterPro" id="IPR000515">
    <property type="entry name" value="MetI-like"/>
</dbReference>
<dbReference type="PANTHER" id="PTHR30614:SF0">
    <property type="entry name" value="L-CYSTINE TRANSPORT SYSTEM PERMEASE PROTEIN TCYL"/>
    <property type="match status" value="1"/>
</dbReference>
<feature type="transmembrane region" description="Helical" evidence="9">
    <location>
        <begin position="25"/>
        <end position="46"/>
    </location>
</feature>
<comment type="subcellular location">
    <subcellularLocation>
        <location evidence="1">Cell inner membrane</location>
        <topology evidence="1">Multi-pass membrane protein</topology>
    </subcellularLocation>
    <subcellularLocation>
        <location evidence="9">Cell membrane</location>
        <topology evidence="9">Multi-pass membrane protein</topology>
    </subcellularLocation>
</comment>
<sequence>MDLHNLVALDVLPQLLKGAAVTLKITLLTAVLAFVLSFVIGLLRFVSNPLVRGLTTAYVEILRGTSAIVQLYYLFFILPAFGISLQPTATAVIGLGLNLSAYGSEVVRAGILAIGPGQHEGATSLGLTKAQTYRLVVLPQALVVMLPSFGNLLIDLVKATSLVSLITITELTFSGRQMVVTTGHTVEVWTLVLLLYFAIAYPLSLIVRSAERYAARYRRG</sequence>
<name>A0A3M9X1V4_9HYPH</name>
<dbReference type="Pfam" id="PF00528">
    <property type="entry name" value="BPD_transp_1"/>
    <property type="match status" value="1"/>
</dbReference>
<dbReference type="GO" id="GO:0043190">
    <property type="term" value="C:ATP-binding cassette (ABC) transporter complex"/>
    <property type="evidence" value="ECO:0007669"/>
    <property type="project" value="InterPro"/>
</dbReference>
<organism evidence="11 12">
    <name type="scientific">Mesorhizobium japonicum</name>
    <dbReference type="NCBI Taxonomy" id="2066070"/>
    <lineage>
        <taxon>Bacteria</taxon>
        <taxon>Pseudomonadati</taxon>
        <taxon>Pseudomonadota</taxon>
        <taxon>Alphaproteobacteria</taxon>
        <taxon>Hyphomicrobiales</taxon>
        <taxon>Phyllobacteriaceae</taxon>
        <taxon>Mesorhizobium</taxon>
    </lineage>
</organism>
<gene>
    <name evidence="11" type="primary">ehuC</name>
    <name evidence="11" type="ORF">DNR46_31815</name>
</gene>